<dbReference type="EMBL" id="CALNXJ010000013">
    <property type="protein sequence ID" value="CAH3112356.1"/>
    <property type="molecule type" value="Genomic_DNA"/>
</dbReference>
<dbReference type="PANTHER" id="PTHR47526">
    <property type="entry name" value="ATP-DEPENDENT DNA HELICASE"/>
    <property type="match status" value="1"/>
</dbReference>
<comment type="caution">
    <text evidence="2">The sequence shown here is derived from an EMBL/GenBank/DDBJ whole genome shotgun (WGS) entry which is preliminary data.</text>
</comment>
<protein>
    <submittedName>
        <fullName evidence="2">Uncharacterized protein</fullName>
    </submittedName>
</protein>
<sequence length="103" mass="11647">MAGQCECYSHIASVLFYIGTFDRLRGKLACTDLKCAWSMSSYVKDVPYAEVEDIDFRSAKKLKQKLDVSIDKLDATSDKTPASDTKRDIKRNLDFQAESPQTK</sequence>
<dbReference type="Proteomes" id="UP001159428">
    <property type="component" value="Unassembled WGS sequence"/>
</dbReference>
<name>A0AAU9WHF6_9CNID</name>
<evidence type="ECO:0000256" key="1">
    <source>
        <dbReference type="SAM" id="MobiDB-lite"/>
    </source>
</evidence>
<keyword evidence="3" id="KW-1185">Reference proteome</keyword>
<dbReference type="AlphaFoldDB" id="A0AAU9WHF6"/>
<evidence type="ECO:0000313" key="2">
    <source>
        <dbReference type="EMBL" id="CAH3112356.1"/>
    </source>
</evidence>
<accession>A0AAU9WHF6</accession>
<proteinExistence type="predicted"/>
<evidence type="ECO:0000313" key="3">
    <source>
        <dbReference type="Proteomes" id="UP001159428"/>
    </source>
</evidence>
<gene>
    <name evidence="2" type="ORF">PMEA_00005117</name>
</gene>
<organism evidence="2 3">
    <name type="scientific">Pocillopora meandrina</name>
    <dbReference type="NCBI Taxonomy" id="46732"/>
    <lineage>
        <taxon>Eukaryota</taxon>
        <taxon>Metazoa</taxon>
        <taxon>Cnidaria</taxon>
        <taxon>Anthozoa</taxon>
        <taxon>Hexacorallia</taxon>
        <taxon>Scleractinia</taxon>
        <taxon>Astrocoeniina</taxon>
        <taxon>Pocilloporidae</taxon>
        <taxon>Pocillopora</taxon>
    </lineage>
</organism>
<feature type="compositionally biased region" description="Basic and acidic residues" evidence="1">
    <location>
        <begin position="84"/>
        <end position="93"/>
    </location>
</feature>
<feature type="region of interest" description="Disordered" evidence="1">
    <location>
        <begin position="75"/>
        <end position="103"/>
    </location>
</feature>
<reference evidence="2 3" key="1">
    <citation type="submission" date="2022-05" db="EMBL/GenBank/DDBJ databases">
        <authorList>
            <consortium name="Genoscope - CEA"/>
            <person name="William W."/>
        </authorList>
    </citation>
    <scope>NUCLEOTIDE SEQUENCE [LARGE SCALE GENOMIC DNA]</scope>
</reference>